<feature type="domain" description="DUF4377" evidence="1">
    <location>
        <begin position="124"/>
        <end position="198"/>
    </location>
</feature>
<evidence type="ECO:0000313" key="3">
    <source>
        <dbReference type="Proteomes" id="UP001059844"/>
    </source>
</evidence>
<feature type="domain" description="DUF4377" evidence="1">
    <location>
        <begin position="27"/>
        <end position="101"/>
    </location>
</feature>
<dbReference type="InterPro" id="IPR025485">
    <property type="entry name" value="DUF4377"/>
</dbReference>
<dbReference type="PROSITE" id="PS51257">
    <property type="entry name" value="PROKAR_LIPOPROTEIN"/>
    <property type="match status" value="1"/>
</dbReference>
<reference evidence="2" key="1">
    <citation type="submission" date="2022-07" db="EMBL/GenBank/DDBJ databases">
        <title>Isolation, identification, and degradation of a PFOSA degrading strain from sewage treatment plant.</title>
        <authorList>
            <person name="Zhang L."/>
            <person name="Huo Y."/>
        </authorList>
    </citation>
    <scope>NUCLEOTIDE SEQUENCE</scope>
    <source>
        <strain evidence="2">C1</strain>
    </source>
</reference>
<dbReference type="Pfam" id="PF14302">
    <property type="entry name" value="DUF4377"/>
    <property type="match status" value="2"/>
</dbReference>
<sequence length="211" mass="23618">MFRTVMYLVASLFLFASCSKNEVIKLTIASEEADCVGVAPQKCLLVKKEGQTEWENLYNGIDGFIYEDGNEYVLEVKEEKIDNPPADAPSVKYVLVKEISKVAKVSEGLPEKAEAPVSETYQITVASQKADCTGVAPQKCFLVKKDGQKDWEFWYSGIEGFNYEEGNEYVLEIKEEKVANPPADASSVKYILIKEVSKLKKISENLPKPKK</sequence>
<keyword evidence="3" id="KW-1185">Reference proteome</keyword>
<dbReference type="Proteomes" id="UP001059844">
    <property type="component" value="Chromosome"/>
</dbReference>
<organism evidence="2 3">
    <name type="scientific">Flavobacterium cerinum</name>
    <dbReference type="NCBI Taxonomy" id="2502784"/>
    <lineage>
        <taxon>Bacteria</taxon>
        <taxon>Pseudomonadati</taxon>
        <taxon>Bacteroidota</taxon>
        <taxon>Flavobacteriia</taxon>
        <taxon>Flavobacteriales</taxon>
        <taxon>Flavobacteriaceae</taxon>
        <taxon>Flavobacterium</taxon>
    </lineage>
</organism>
<dbReference type="RefSeq" id="WP_256550720.1">
    <property type="nucleotide sequence ID" value="NZ_CP101751.1"/>
</dbReference>
<gene>
    <name evidence="2" type="ORF">NOX80_15555</name>
</gene>
<dbReference type="EMBL" id="CP101751">
    <property type="protein sequence ID" value="UUC45032.1"/>
    <property type="molecule type" value="Genomic_DNA"/>
</dbReference>
<name>A0ABY5IU43_9FLAO</name>
<protein>
    <submittedName>
        <fullName evidence="2">DUF4377 domain-containing protein</fullName>
    </submittedName>
</protein>
<proteinExistence type="predicted"/>
<evidence type="ECO:0000313" key="2">
    <source>
        <dbReference type="EMBL" id="UUC45032.1"/>
    </source>
</evidence>
<accession>A0ABY5IU43</accession>
<evidence type="ECO:0000259" key="1">
    <source>
        <dbReference type="Pfam" id="PF14302"/>
    </source>
</evidence>